<keyword evidence="4 6" id="KW-0472">Membrane</keyword>
<evidence type="ECO:0000256" key="6">
    <source>
        <dbReference type="SAM" id="Phobius"/>
    </source>
</evidence>
<dbReference type="PANTHER" id="PTHR23112:SF37">
    <property type="entry name" value="G PROTEIN-COUPLED RECEPTOR GPR1"/>
    <property type="match status" value="1"/>
</dbReference>
<feature type="compositionally biased region" description="Polar residues" evidence="5">
    <location>
        <begin position="178"/>
        <end position="189"/>
    </location>
</feature>
<dbReference type="PANTHER" id="PTHR23112">
    <property type="entry name" value="G PROTEIN-COUPLED RECEPTOR 157-RELATED"/>
    <property type="match status" value="1"/>
</dbReference>
<dbReference type="Proteomes" id="UP001390339">
    <property type="component" value="Unassembled WGS sequence"/>
</dbReference>
<organism evidence="7 8">
    <name type="scientific">Apiospora arundinis</name>
    <dbReference type="NCBI Taxonomy" id="335852"/>
    <lineage>
        <taxon>Eukaryota</taxon>
        <taxon>Fungi</taxon>
        <taxon>Dikarya</taxon>
        <taxon>Ascomycota</taxon>
        <taxon>Pezizomycotina</taxon>
        <taxon>Sordariomycetes</taxon>
        <taxon>Xylariomycetidae</taxon>
        <taxon>Amphisphaeriales</taxon>
        <taxon>Apiosporaceae</taxon>
        <taxon>Apiospora</taxon>
    </lineage>
</organism>
<evidence type="ECO:0000313" key="7">
    <source>
        <dbReference type="EMBL" id="KAK8851038.1"/>
    </source>
</evidence>
<dbReference type="SUPFAM" id="SSF81321">
    <property type="entry name" value="Family A G protein-coupled receptor-like"/>
    <property type="match status" value="1"/>
</dbReference>
<comment type="caution">
    <text evidence="7">The sequence shown here is derived from an EMBL/GenBank/DDBJ whole genome shotgun (WGS) entry which is preliminary data.</text>
</comment>
<evidence type="ECO:0000256" key="4">
    <source>
        <dbReference type="ARBA" id="ARBA00023136"/>
    </source>
</evidence>
<evidence type="ECO:0000256" key="3">
    <source>
        <dbReference type="ARBA" id="ARBA00022989"/>
    </source>
</evidence>
<gene>
    <name evidence="7" type="ORF">PGQ11_013517</name>
</gene>
<feature type="compositionally biased region" description="Low complexity" evidence="5">
    <location>
        <begin position="637"/>
        <end position="646"/>
    </location>
</feature>
<protein>
    <submittedName>
        <fullName evidence="7">G protein-coupled glucose receptor regulating Gpa2-domain-containing protein</fullName>
    </submittedName>
</protein>
<feature type="compositionally biased region" description="Polar residues" evidence="5">
    <location>
        <begin position="613"/>
        <end position="628"/>
    </location>
</feature>
<keyword evidence="7" id="KW-0675">Receptor</keyword>
<feature type="transmembrane region" description="Helical" evidence="6">
    <location>
        <begin position="490"/>
        <end position="518"/>
    </location>
</feature>
<feature type="compositionally biased region" description="Basic residues" evidence="5">
    <location>
        <begin position="195"/>
        <end position="213"/>
    </location>
</feature>
<evidence type="ECO:0000256" key="2">
    <source>
        <dbReference type="ARBA" id="ARBA00022692"/>
    </source>
</evidence>
<dbReference type="EMBL" id="JAPCWZ010000009">
    <property type="protein sequence ID" value="KAK8851038.1"/>
    <property type="molecule type" value="Genomic_DNA"/>
</dbReference>
<name>A0ABR2HPZ4_9PEZI</name>
<feature type="transmembrane region" description="Helical" evidence="6">
    <location>
        <begin position="459"/>
        <end position="478"/>
    </location>
</feature>
<feature type="compositionally biased region" description="Basic and acidic residues" evidence="5">
    <location>
        <begin position="416"/>
        <end position="426"/>
    </location>
</feature>
<proteinExistence type="predicted"/>
<feature type="compositionally biased region" description="Polar residues" evidence="5">
    <location>
        <begin position="126"/>
        <end position="141"/>
    </location>
</feature>
<dbReference type="Gene3D" id="1.20.1070.10">
    <property type="entry name" value="Rhodopsin 7-helix transmembrane proteins"/>
    <property type="match status" value="1"/>
</dbReference>
<accession>A0ABR2HPZ4</accession>
<feature type="compositionally biased region" description="Low complexity" evidence="5">
    <location>
        <begin position="142"/>
        <end position="161"/>
    </location>
</feature>
<feature type="transmembrane region" description="Helical" evidence="6">
    <location>
        <begin position="281"/>
        <end position="300"/>
    </location>
</feature>
<feature type="region of interest" description="Disordered" evidence="5">
    <location>
        <begin position="119"/>
        <end position="226"/>
    </location>
</feature>
<evidence type="ECO:0000256" key="5">
    <source>
        <dbReference type="SAM" id="MobiDB-lite"/>
    </source>
</evidence>
<sequence length="672" mass="73147">MTIPQDLIYRGMLSASGPNDGDDSVVGGMSGHHGDIPSPLPQYLRSGLIAIAFFGFLSLVSATGLFVYISYRLLRWHLFFKHQQSRRRSLSALEDHCNSSRPTQADIPDYTLGLPQLGKPPISARYPQQRNSPGSIGGTTFTSPGCSTSRSRSPSPCPSFSDYHHQYEQHHHNNNNNDGSTIASTTRGYNSDGRKGKRKHQHRWSSGGHKRHISSSSTNTTRTTSSLSAEVATNPFLLLIYNLLLADMIQATSFLLSVSWLRYDATYSGSVTCWMQGWLSMTGKLSASACLVFASGLTYLTVVRGYRASPRALYAAIAGVWLFTYVLAGAGVAITHNGREGGGWFAWSNGWCWVNSNYRDERFWLGYFWIFLSVGLTILIYGAIFAAMLRRKKLSWRHMPDPDSSSLSSSSPINQRNDREQQRDPHNNNNLQRFPSNTSGSIAIRHATPPRPSGHHPVFLVYPFIYLVVTGPLATGRMMTMAGYGVSMTFYLFAGALSAAHGFLNVVLWSTCILLMGAREQEELGLDRFMRTPKERTYGNMVWIQGGNGPSVGDGRGSVGGTVRRGSWAQRLFGRVGSVGGGGGGGGGNGGQTIWHSTTTAKVRPWGAGAAATDSSSKYSLNRHTTGPSEAGGGGTNNNNSSNETTEMQILTTVTIETSGNGTTERRKSVES</sequence>
<reference evidence="7 8" key="1">
    <citation type="journal article" date="2024" name="IMA Fungus">
        <title>Apiospora arundinis, a panoply of carbohydrate-active enzymes and secondary metabolites.</title>
        <authorList>
            <person name="Sorensen T."/>
            <person name="Petersen C."/>
            <person name="Muurmann A.T."/>
            <person name="Christiansen J.V."/>
            <person name="Brundto M.L."/>
            <person name="Overgaard C.K."/>
            <person name="Boysen A.T."/>
            <person name="Wollenberg R.D."/>
            <person name="Larsen T.O."/>
            <person name="Sorensen J.L."/>
            <person name="Nielsen K.L."/>
            <person name="Sondergaard T.E."/>
        </authorList>
    </citation>
    <scope>NUCLEOTIDE SEQUENCE [LARGE SCALE GENOMIC DNA]</scope>
    <source>
        <strain evidence="7 8">AAU 773</strain>
    </source>
</reference>
<evidence type="ECO:0000313" key="8">
    <source>
        <dbReference type="Proteomes" id="UP001390339"/>
    </source>
</evidence>
<feature type="transmembrane region" description="Helical" evidence="6">
    <location>
        <begin position="236"/>
        <end position="261"/>
    </location>
</feature>
<keyword evidence="2 6" id="KW-0812">Transmembrane</keyword>
<feature type="region of interest" description="Disordered" evidence="5">
    <location>
        <begin position="605"/>
        <end position="646"/>
    </location>
</feature>
<feature type="compositionally biased region" description="Polar residues" evidence="5">
    <location>
        <begin position="427"/>
        <end position="437"/>
    </location>
</feature>
<feature type="transmembrane region" description="Helical" evidence="6">
    <location>
        <begin position="367"/>
        <end position="389"/>
    </location>
</feature>
<feature type="compositionally biased region" description="Basic and acidic residues" evidence="5">
    <location>
        <begin position="162"/>
        <end position="171"/>
    </location>
</feature>
<keyword evidence="8" id="KW-1185">Reference proteome</keyword>
<evidence type="ECO:0000256" key="1">
    <source>
        <dbReference type="ARBA" id="ARBA00004141"/>
    </source>
</evidence>
<comment type="subcellular location">
    <subcellularLocation>
        <location evidence="1">Membrane</location>
        <topology evidence="1">Multi-pass membrane protein</topology>
    </subcellularLocation>
</comment>
<feature type="compositionally biased region" description="Low complexity" evidence="5">
    <location>
        <begin position="214"/>
        <end position="226"/>
    </location>
</feature>
<feature type="region of interest" description="Disordered" evidence="5">
    <location>
        <begin position="400"/>
        <end position="437"/>
    </location>
</feature>
<feature type="transmembrane region" description="Helical" evidence="6">
    <location>
        <begin position="312"/>
        <end position="334"/>
    </location>
</feature>
<keyword evidence="3 6" id="KW-1133">Transmembrane helix</keyword>
<feature type="transmembrane region" description="Helical" evidence="6">
    <location>
        <begin position="48"/>
        <end position="71"/>
    </location>
</feature>